<keyword evidence="13" id="KW-0413">Isomerase</keyword>
<dbReference type="Gene3D" id="3.20.20.10">
    <property type="entry name" value="Alanine racemase"/>
    <property type="match status" value="1"/>
</dbReference>
<dbReference type="SUPFAM" id="SSF51735">
    <property type="entry name" value="NAD(P)-binding Rossmann-fold domains"/>
    <property type="match status" value="1"/>
</dbReference>
<comment type="similarity">
    <text evidence="15">Belongs to the pyridoxal phosphate-binding protein YggS/PROSC family.</text>
</comment>
<dbReference type="GO" id="GO:0008654">
    <property type="term" value="P:phospholipid biosynthetic process"/>
    <property type="evidence" value="ECO:0007669"/>
    <property type="project" value="UniProtKB-KW"/>
</dbReference>
<dbReference type="Proteomes" id="UP000232875">
    <property type="component" value="Unassembled WGS sequence"/>
</dbReference>
<organism evidence="19 20">
    <name type="scientific">Malassezia vespertilionis</name>
    <dbReference type="NCBI Taxonomy" id="2020962"/>
    <lineage>
        <taxon>Eukaryota</taxon>
        <taxon>Fungi</taxon>
        <taxon>Dikarya</taxon>
        <taxon>Basidiomycota</taxon>
        <taxon>Ustilaginomycotina</taxon>
        <taxon>Malasseziomycetes</taxon>
        <taxon>Malasseziales</taxon>
        <taxon>Malasseziaceae</taxon>
        <taxon>Malassezia</taxon>
    </lineage>
</organism>
<keyword evidence="7" id="KW-0963">Cytoplasm</keyword>
<comment type="cofactor">
    <cofactor evidence="2">
        <name>NAD(+)</name>
        <dbReference type="ChEBI" id="CHEBI:57540"/>
    </cofactor>
</comment>
<dbReference type="CDD" id="cd06822">
    <property type="entry name" value="PLPDE_III_YBL036c_euk"/>
    <property type="match status" value="1"/>
</dbReference>
<dbReference type="SUPFAM" id="SSF55347">
    <property type="entry name" value="Glyceraldehyde-3-phosphate dehydrogenase-like, C-terminal domain"/>
    <property type="match status" value="1"/>
</dbReference>
<evidence type="ECO:0000259" key="18">
    <source>
        <dbReference type="Pfam" id="PF01937"/>
    </source>
</evidence>
<feature type="modified residue" description="N6-(pyridoxal phosphate)lysine" evidence="15">
    <location>
        <position position="323"/>
    </location>
</feature>
<feature type="domain" description="Damage-control phosphatase ARMT1-like metal-binding" evidence="18">
    <location>
        <begin position="592"/>
        <end position="759"/>
    </location>
</feature>
<dbReference type="InterPro" id="IPR036075">
    <property type="entry name" value="ARMT-1-like_metal-bd_sf"/>
</dbReference>
<dbReference type="UniPathway" id="UPA00823">
    <property type="reaction ID" value="UER00787"/>
</dbReference>
<dbReference type="STRING" id="2020962.A0A2N1JFA6"/>
<dbReference type="InterPro" id="IPR013021">
    <property type="entry name" value="Myo-inos-1-P_Synthase_GAPDH"/>
</dbReference>
<keyword evidence="20" id="KW-1185">Reference proteome</keyword>
<dbReference type="InterPro" id="IPR036291">
    <property type="entry name" value="NAD(P)-bd_dom_sf"/>
</dbReference>
<evidence type="ECO:0000256" key="6">
    <source>
        <dbReference type="ARBA" id="ARBA00010813"/>
    </source>
</evidence>
<feature type="domain" description="Alanine racemase N-terminal" evidence="16">
    <location>
        <begin position="297"/>
        <end position="569"/>
    </location>
</feature>
<evidence type="ECO:0000256" key="9">
    <source>
        <dbReference type="ARBA" id="ARBA00022550"/>
    </source>
</evidence>
<dbReference type="Pfam" id="PF07994">
    <property type="entry name" value="NAD_binding_5"/>
    <property type="match status" value="1"/>
</dbReference>
<dbReference type="Pfam" id="PF01937">
    <property type="entry name" value="ARMT1-like_dom"/>
    <property type="match status" value="2"/>
</dbReference>
<dbReference type="SUPFAM" id="SSF51419">
    <property type="entry name" value="PLP-binding barrel"/>
    <property type="match status" value="1"/>
</dbReference>
<evidence type="ECO:0000313" key="20">
    <source>
        <dbReference type="Proteomes" id="UP000232875"/>
    </source>
</evidence>
<evidence type="ECO:0000256" key="1">
    <source>
        <dbReference type="ARBA" id="ARBA00000113"/>
    </source>
</evidence>
<comment type="catalytic activity">
    <reaction evidence="1">
        <text>D-glucose 6-phosphate = 1D-myo-inositol 3-phosphate</text>
        <dbReference type="Rhea" id="RHEA:10716"/>
        <dbReference type="ChEBI" id="CHEBI:58401"/>
        <dbReference type="ChEBI" id="CHEBI:61548"/>
        <dbReference type="EC" id="5.5.1.4"/>
    </reaction>
</comment>
<dbReference type="GO" id="GO:0030170">
    <property type="term" value="F:pyridoxal phosphate binding"/>
    <property type="evidence" value="ECO:0007669"/>
    <property type="project" value="UniProtKB-UniRule"/>
</dbReference>
<comment type="similarity">
    <text evidence="6">Belongs to the myo-inositol 1-phosphate synthase family.</text>
</comment>
<gene>
    <name evidence="19" type="primary">INO1</name>
    <name evidence="19" type="ORF">MVES_000794</name>
</gene>
<evidence type="ECO:0000259" key="17">
    <source>
        <dbReference type="Pfam" id="PF01658"/>
    </source>
</evidence>
<evidence type="ECO:0000256" key="7">
    <source>
        <dbReference type="ARBA" id="ARBA00022490"/>
    </source>
</evidence>
<accession>A0A2N1JFA6</accession>
<dbReference type="InterPro" id="IPR002587">
    <property type="entry name" value="Myo-inos-1-P_Synthase"/>
</dbReference>
<evidence type="ECO:0000256" key="15">
    <source>
        <dbReference type="HAMAP-Rule" id="MF_03225"/>
    </source>
</evidence>
<dbReference type="InterPro" id="IPR011078">
    <property type="entry name" value="PyrdxlP_homeostasis"/>
</dbReference>
<dbReference type="InterPro" id="IPR029066">
    <property type="entry name" value="PLP-binding_barrel"/>
</dbReference>
<keyword evidence="9" id="KW-0398">Inositol biosynthesis</keyword>
<dbReference type="Gene3D" id="3.30.2360.10">
    <property type="entry name" value="Glyceraldehyde-3-phosphate dehydrogenase-like domain"/>
    <property type="match status" value="1"/>
</dbReference>
<dbReference type="HAMAP" id="MF_02087">
    <property type="entry name" value="PLP_homeostasis"/>
    <property type="match status" value="1"/>
</dbReference>
<keyword evidence="11" id="KW-0443">Lipid metabolism</keyword>
<evidence type="ECO:0000256" key="10">
    <source>
        <dbReference type="ARBA" id="ARBA00023027"/>
    </source>
</evidence>
<protein>
    <recommendedName>
        <fullName evidence="15">Pyridoxal phosphate homeostasis protein</fullName>
        <shortName evidence="15">PLP homeostasis protein</shortName>
    </recommendedName>
</protein>
<comment type="subcellular location">
    <subcellularLocation>
        <location evidence="4">Cytoplasm</location>
    </subcellularLocation>
</comment>
<dbReference type="GO" id="GO:0004512">
    <property type="term" value="F:inositol-3-phosphate synthase activity"/>
    <property type="evidence" value="ECO:0007669"/>
    <property type="project" value="UniProtKB-EC"/>
</dbReference>
<evidence type="ECO:0000259" key="16">
    <source>
        <dbReference type="Pfam" id="PF01168"/>
    </source>
</evidence>
<evidence type="ECO:0000256" key="3">
    <source>
        <dbReference type="ARBA" id="ARBA00001967"/>
    </source>
</evidence>
<proteinExistence type="inferred from homology"/>
<dbReference type="FunFam" id="3.40.50.720:FF:000334">
    <property type="entry name" value="Inositol-3-phosphate synthase"/>
    <property type="match status" value="1"/>
</dbReference>
<evidence type="ECO:0000256" key="5">
    <source>
        <dbReference type="ARBA" id="ARBA00005117"/>
    </source>
</evidence>
<dbReference type="Gene3D" id="1.20.930.60">
    <property type="match status" value="1"/>
</dbReference>
<feature type="domain" description="Myo-inositol-1-phosphate synthase GAPDH-like" evidence="17">
    <location>
        <begin position="1115"/>
        <end position="1238"/>
    </location>
</feature>
<dbReference type="GO" id="GO:0006021">
    <property type="term" value="P:inositol biosynthetic process"/>
    <property type="evidence" value="ECO:0007669"/>
    <property type="project" value="UniProtKB-UniPathway"/>
</dbReference>
<comment type="function">
    <text evidence="15">Pyridoxal 5'-phosphate (PLP)-binding protein, which may be involved in intracellular homeostatic regulation of pyridoxal 5'-phosphate (PLP), the active form of vitamin B6.</text>
</comment>
<evidence type="ECO:0000256" key="11">
    <source>
        <dbReference type="ARBA" id="ARBA00023098"/>
    </source>
</evidence>
<evidence type="ECO:0000256" key="13">
    <source>
        <dbReference type="ARBA" id="ARBA00023235"/>
    </source>
</evidence>
<name>A0A2N1JFA6_9BASI</name>
<feature type="domain" description="Damage-control phosphatase ARMT1-like metal-binding" evidence="18">
    <location>
        <begin position="23"/>
        <end position="277"/>
    </location>
</feature>
<comment type="pathway">
    <text evidence="5">Polyol metabolism; myo-inositol biosynthesis; myo-inositol from D-glucose 6-phosphate: step 1/2.</text>
</comment>
<evidence type="ECO:0000256" key="2">
    <source>
        <dbReference type="ARBA" id="ARBA00001911"/>
    </source>
</evidence>
<dbReference type="PANTHER" id="PTHR11510">
    <property type="entry name" value="MYO-INOSITOL-1 PHOSPHATE SYNTHASE"/>
    <property type="match status" value="1"/>
</dbReference>
<evidence type="ECO:0000313" key="19">
    <source>
        <dbReference type="EMBL" id="PKI85237.1"/>
    </source>
</evidence>
<keyword evidence="8" id="KW-0444">Lipid biosynthesis</keyword>
<keyword evidence="10" id="KW-0520">NAD</keyword>
<sequence>MDYTPKFPRYNTAVKDSFAYDTAIRRWPSILTQAVDSTYRRCHELATQGAHNAHVEEAKSIIEKIGELKHDLMHDKPLVKLHVSPENAPHLDGTKYRVPSTTEYDTEIQSCNPSWMQSEWLFAECYLYRRLRRLFETSMHWQGFDPFFQTKLNTFRASGQGIQACATMMEEMLVKSPTHSAHDPASQFLFDEIVSSSLWGNATDLSLLTNLDYADLQKLQATTAEQRAENAKRIIVNDMDTTWNAVRLMENGRVDIVLDNAGFELITDMLLADWLLTLRGTIPRPTTERAAAIQIYIEAVRERISTAARKVSVKAPQLLAVSKLQPASDVMAAYEQTAQRHFGENYAQELVEKASVLPLDIQWHLIGGLQSNKAKILASVPNLYAVESIASAKLATSLEKTLARPENAMRRKAPLYVYVQVNTSAEAEKSGVPALTAPWQEGDQEPPLVALVQHILLECPHLRLVGLMTIGALANSKQAREGENPDFEALVASRKHLLASLKNNGAMRARFAEPNWWTPTGNQANVYDTLLHGVEDAALQLSMGMSADLEAAVAYGSNQVRIGSDCFGSRGPKHDADAEREEELRKVNQVPLVKEVVFHTKNMPWFVSDTCVPDVWYTLDKLQDPAFFAEQQLPSLQHIQAMAARWKRHFSTGAFRLAMPHDAPLGADAGPLGDFWTQPASYGHLPALAPALLQDLQMSGLVIFKGDLNYRKLTQDAAWPPVTSFSTALGPLYGRIPLVALRTCKADVCVGLAPGQAEALSQRDPAWRTNGHWALNMAPVANTSNPTQAQGNMPVNPTAARHEQAQTIRVQSDRIDYSPEHITAQYEYQNTHIERKAGPNNTEEYVASPFKREFQFRTERNVPKTGMMLVGLGGNNGTTITATIIANRNNIQWRNKEGLQTPNYYGSLVRASTVRLGTDPSTGKDVWVPFSSMLPMVHPNDFVIGGWDISALPLDKAMERAQVLDYDVQRQLYPLMADIKPMPSVYYPDFIASNQEQRADNVIPGSKKDHVEHLRKDIREFKAKNQLNQAVVVWTANTERYSEIIPGVNDTADNLLKAVEENHDEVSPSTIFAIACILENAPYINGAPQNTFVPGVIELAERHKAFIGGDDLKTGQTKVKSVLAEFLVNAGIKPLSIASYNHLGNNDGYNLSSQKQFRSKEISKSSVVDDMCEANHLLYKKNGKADGTVTKGERPDHCIVIKYMPAVGDQKVAMDDYTSELCMGGRNRLYVTNICEDSLLASPLLIDLAVLAELMTRIHYRVTEDADQEWKSMYSVLSLLSYSLKAPLVKPGTDVVNSLNRQRAAVTNFLRACLSLAPESDMLLETRTW</sequence>
<dbReference type="EMBL" id="KZ454988">
    <property type="protein sequence ID" value="PKI85237.1"/>
    <property type="molecule type" value="Genomic_DNA"/>
</dbReference>
<dbReference type="Pfam" id="PF01658">
    <property type="entry name" value="Inos-1-P_synth"/>
    <property type="match status" value="1"/>
</dbReference>
<keyword evidence="12" id="KW-0594">Phospholipid biosynthesis</keyword>
<dbReference type="FunFam" id="3.40.50.720:FF:000907">
    <property type="entry name" value="Probable myo-inositol 1-phosphate synthase (MIPS)"/>
    <property type="match status" value="1"/>
</dbReference>
<comment type="cofactor">
    <cofactor evidence="3">
        <name>Ni(2+)</name>
        <dbReference type="ChEBI" id="CHEBI:49786"/>
    </cofactor>
</comment>
<dbReference type="GO" id="GO:0005737">
    <property type="term" value="C:cytoplasm"/>
    <property type="evidence" value="ECO:0007669"/>
    <property type="project" value="UniProtKB-SubCell"/>
</dbReference>
<keyword evidence="15" id="KW-0663">Pyridoxal phosphate</keyword>
<evidence type="ECO:0000256" key="4">
    <source>
        <dbReference type="ARBA" id="ARBA00004496"/>
    </source>
</evidence>
<reference evidence="19 20" key="1">
    <citation type="submission" date="2017-10" db="EMBL/GenBank/DDBJ databases">
        <title>A novel species of cold-tolerant Malassezia isolated from bats.</title>
        <authorList>
            <person name="Lorch J.M."/>
            <person name="Palmer J.M."/>
            <person name="Vanderwolf K.J."/>
            <person name="Schmidt K.Z."/>
            <person name="Verant M.L."/>
            <person name="Weller T.J."/>
            <person name="Blehert D.S."/>
        </authorList>
    </citation>
    <scope>NUCLEOTIDE SEQUENCE [LARGE SCALE GENOMIC DNA]</scope>
    <source>
        <strain evidence="19 20">NWHC:44797-103</strain>
    </source>
</reference>
<evidence type="ECO:0000256" key="8">
    <source>
        <dbReference type="ARBA" id="ARBA00022516"/>
    </source>
</evidence>
<evidence type="ECO:0000256" key="12">
    <source>
        <dbReference type="ARBA" id="ARBA00023209"/>
    </source>
</evidence>
<dbReference type="OrthoDB" id="2887at2759"/>
<dbReference type="InterPro" id="IPR001608">
    <property type="entry name" value="Ala_racemase_N"/>
</dbReference>
<dbReference type="InterPro" id="IPR002791">
    <property type="entry name" value="ARMT1-like_metal-bd"/>
</dbReference>
<dbReference type="SUPFAM" id="SSF111321">
    <property type="entry name" value="AF1104-like"/>
    <property type="match status" value="2"/>
</dbReference>
<dbReference type="NCBIfam" id="TIGR00044">
    <property type="entry name" value="YggS family pyridoxal phosphate-dependent enzyme"/>
    <property type="match status" value="1"/>
</dbReference>
<evidence type="ECO:0000256" key="14">
    <source>
        <dbReference type="ARBA" id="ARBA00023264"/>
    </source>
</evidence>
<dbReference type="Pfam" id="PF01168">
    <property type="entry name" value="Ala_racemase_N"/>
    <property type="match status" value="1"/>
</dbReference>
<dbReference type="Gene3D" id="3.40.50.720">
    <property type="entry name" value="NAD(P)-binding Rossmann-like Domain"/>
    <property type="match status" value="1"/>
</dbReference>
<keyword evidence="14" id="KW-1208">Phospholipid metabolism</keyword>